<dbReference type="FunFam" id="1.20.5.170:FF:000025">
    <property type="entry name" value="nuclear factor interleukin-3-regulated protein-like"/>
    <property type="match status" value="1"/>
</dbReference>
<evidence type="ECO:0000256" key="3">
    <source>
        <dbReference type="ARBA" id="ARBA00023015"/>
    </source>
</evidence>
<feature type="compositionally biased region" description="Basic and acidic residues" evidence="7">
    <location>
        <begin position="183"/>
        <end position="208"/>
    </location>
</feature>
<dbReference type="GO" id="GO:0000978">
    <property type="term" value="F:RNA polymerase II cis-regulatory region sequence-specific DNA binding"/>
    <property type="evidence" value="ECO:0007669"/>
    <property type="project" value="TreeGrafter"/>
</dbReference>
<dbReference type="PANTHER" id="PTHR11988:SF56">
    <property type="entry name" value="TRANSCRIPTION FACTOR CES-2"/>
    <property type="match status" value="1"/>
</dbReference>
<dbReference type="CDD" id="cd14695">
    <property type="entry name" value="bZIP_HLF"/>
    <property type="match status" value="1"/>
</dbReference>
<comment type="subcellular location">
    <subcellularLocation>
        <location evidence="1">Nucleus</location>
    </subcellularLocation>
</comment>
<name>A0AAN7ZIP0_9COLE</name>
<evidence type="ECO:0000256" key="7">
    <source>
        <dbReference type="SAM" id="MobiDB-lite"/>
    </source>
</evidence>
<keyword evidence="10" id="KW-1185">Reference proteome</keyword>
<evidence type="ECO:0000256" key="6">
    <source>
        <dbReference type="ARBA" id="ARBA00023242"/>
    </source>
</evidence>
<reference evidence="9 10" key="1">
    <citation type="journal article" date="2024" name="Insects">
        <title>An Improved Chromosome-Level Genome Assembly of the Firefly Pyrocoelia pectoralis.</title>
        <authorList>
            <person name="Fu X."/>
            <person name="Meyer-Rochow V.B."/>
            <person name="Ballantyne L."/>
            <person name="Zhu X."/>
        </authorList>
    </citation>
    <scope>NUCLEOTIDE SEQUENCE [LARGE SCALE GENOMIC DNA]</scope>
    <source>
        <strain evidence="9">XCY_ONT2</strain>
    </source>
</reference>
<dbReference type="GO" id="GO:0000981">
    <property type="term" value="F:DNA-binding transcription factor activity, RNA polymerase II-specific"/>
    <property type="evidence" value="ECO:0007669"/>
    <property type="project" value="TreeGrafter"/>
</dbReference>
<evidence type="ECO:0000259" key="8">
    <source>
        <dbReference type="PROSITE" id="PS50217"/>
    </source>
</evidence>
<dbReference type="Gene3D" id="1.20.5.170">
    <property type="match status" value="1"/>
</dbReference>
<keyword evidence="6" id="KW-0539">Nucleus</keyword>
<feature type="region of interest" description="Disordered" evidence="7">
    <location>
        <begin position="163"/>
        <end position="208"/>
    </location>
</feature>
<dbReference type="InterPro" id="IPR040223">
    <property type="entry name" value="PAR_bZIP"/>
</dbReference>
<evidence type="ECO:0000256" key="1">
    <source>
        <dbReference type="ARBA" id="ARBA00004123"/>
    </source>
</evidence>
<evidence type="ECO:0000313" key="9">
    <source>
        <dbReference type="EMBL" id="KAK5643777.1"/>
    </source>
</evidence>
<keyword evidence="4" id="KW-0238">DNA-binding</keyword>
<evidence type="ECO:0000313" key="10">
    <source>
        <dbReference type="Proteomes" id="UP001329430"/>
    </source>
</evidence>
<dbReference type="PANTHER" id="PTHR11988">
    <property type="entry name" value="THYROTROPH EMBRYONIC FACTOR RELATED"/>
    <property type="match status" value="1"/>
</dbReference>
<protein>
    <recommendedName>
        <fullName evidence="8">BZIP domain-containing protein</fullName>
    </recommendedName>
</protein>
<dbReference type="AlphaFoldDB" id="A0AAN7ZIP0"/>
<sequence>MNFGLTPSRMVNTEPLDCTNSILDLCTRRRPRPPLLPQYNKHTSNLNSKNPLTHTEIASLEETSKHPIHLNMKNPLMYTEMPSSTVGVSSPGSEISDISTSSDLYRDMHPTQSFISKVKVPRPFKAYPKNPLSLSAAECVLGKTSTEAYEEFRKRMLAQVQPGGQGITNKNMRRVPPTNNLHNRNDASYWEKRKKNNEAAKRSRDARRAKEDELAIRAAFLEGENLHLRCELANMRIELDELRSVVYRRPVQA</sequence>
<gene>
    <name evidence="9" type="ORF">RI129_007622</name>
</gene>
<comment type="similarity">
    <text evidence="2">Belongs to the bZIP family. NFIL3 subfamily.</text>
</comment>
<keyword evidence="5" id="KW-0804">Transcription</keyword>
<evidence type="ECO:0000256" key="5">
    <source>
        <dbReference type="ARBA" id="ARBA00023163"/>
    </source>
</evidence>
<evidence type="ECO:0000256" key="2">
    <source>
        <dbReference type="ARBA" id="ARBA00006079"/>
    </source>
</evidence>
<dbReference type="SMART" id="SM00338">
    <property type="entry name" value="BRLZ"/>
    <property type="match status" value="1"/>
</dbReference>
<dbReference type="SUPFAM" id="SSF57959">
    <property type="entry name" value="Leucine zipper domain"/>
    <property type="match status" value="1"/>
</dbReference>
<dbReference type="Pfam" id="PF07716">
    <property type="entry name" value="bZIP_2"/>
    <property type="match status" value="1"/>
</dbReference>
<dbReference type="Proteomes" id="UP001329430">
    <property type="component" value="Chromosome 5"/>
</dbReference>
<feature type="domain" description="BZIP" evidence="8">
    <location>
        <begin position="186"/>
        <end position="249"/>
    </location>
</feature>
<dbReference type="InterPro" id="IPR004827">
    <property type="entry name" value="bZIP"/>
</dbReference>
<dbReference type="EMBL" id="JAVRBK010000005">
    <property type="protein sequence ID" value="KAK5643777.1"/>
    <property type="molecule type" value="Genomic_DNA"/>
</dbReference>
<dbReference type="GO" id="GO:0005634">
    <property type="term" value="C:nucleus"/>
    <property type="evidence" value="ECO:0007669"/>
    <property type="project" value="UniProtKB-SubCell"/>
</dbReference>
<organism evidence="9 10">
    <name type="scientific">Pyrocoelia pectoralis</name>
    <dbReference type="NCBI Taxonomy" id="417401"/>
    <lineage>
        <taxon>Eukaryota</taxon>
        <taxon>Metazoa</taxon>
        <taxon>Ecdysozoa</taxon>
        <taxon>Arthropoda</taxon>
        <taxon>Hexapoda</taxon>
        <taxon>Insecta</taxon>
        <taxon>Pterygota</taxon>
        <taxon>Neoptera</taxon>
        <taxon>Endopterygota</taxon>
        <taxon>Coleoptera</taxon>
        <taxon>Polyphaga</taxon>
        <taxon>Elateriformia</taxon>
        <taxon>Elateroidea</taxon>
        <taxon>Lampyridae</taxon>
        <taxon>Lampyrinae</taxon>
        <taxon>Pyrocoelia</taxon>
    </lineage>
</organism>
<accession>A0AAN7ZIP0</accession>
<proteinExistence type="inferred from homology"/>
<evidence type="ECO:0000256" key="4">
    <source>
        <dbReference type="ARBA" id="ARBA00023125"/>
    </source>
</evidence>
<dbReference type="PROSITE" id="PS50217">
    <property type="entry name" value="BZIP"/>
    <property type="match status" value="1"/>
</dbReference>
<keyword evidence="3" id="KW-0805">Transcription regulation</keyword>
<comment type="caution">
    <text evidence="9">The sequence shown here is derived from an EMBL/GenBank/DDBJ whole genome shotgun (WGS) entry which is preliminary data.</text>
</comment>
<dbReference type="InterPro" id="IPR046347">
    <property type="entry name" value="bZIP_sf"/>
</dbReference>